<reference evidence="3" key="1">
    <citation type="submission" date="2021-02" db="EMBL/GenBank/DDBJ databases">
        <authorList>
            <person name="Nowell W R."/>
        </authorList>
    </citation>
    <scope>NUCLEOTIDE SEQUENCE</scope>
</reference>
<evidence type="ECO:0000313" key="3">
    <source>
        <dbReference type="EMBL" id="CAF0758986.1"/>
    </source>
</evidence>
<accession>A0A813PVL7</accession>
<evidence type="ECO:0000313" key="4">
    <source>
        <dbReference type="EMBL" id="CAF3575301.1"/>
    </source>
</evidence>
<dbReference type="EMBL" id="CAJOAY010000183">
    <property type="protein sequence ID" value="CAF3575301.1"/>
    <property type="molecule type" value="Genomic_DNA"/>
</dbReference>
<dbReference type="AlphaFoldDB" id="A0A813PVL7"/>
<dbReference type="Pfam" id="PF12796">
    <property type="entry name" value="Ank_2"/>
    <property type="match status" value="1"/>
</dbReference>
<protein>
    <submittedName>
        <fullName evidence="3">Uncharacterized protein</fullName>
    </submittedName>
</protein>
<name>A0A813PVL7_9BILA</name>
<dbReference type="Gene3D" id="1.20.1270.10">
    <property type="match status" value="1"/>
</dbReference>
<keyword evidence="2" id="KW-0040">ANK repeat</keyword>
<evidence type="ECO:0000313" key="5">
    <source>
        <dbReference type="Proteomes" id="UP000663891"/>
    </source>
</evidence>
<keyword evidence="1" id="KW-0677">Repeat</keyword>
<proteinExistence type="predicted"/>
<dbReference type="Gene3D" id="1.25.40.20">
    <property type="entry name" value="Ankyrin repeat-containing domain"/>
    <property type="match status" value="1"/>
</dbReference>
<dbReference type="Proteomes" id="UP000663891">
    <property type="component" value="Unassembled WGS sequence"/>
</dbReference>
<dbReference type="PANTHER" id="PTHR46680">
    <property type="entry name" value="NF-KAPPA-B INHIBITOR ALPHA"/>
    <property type="match status" value="1"/>
</dbReference>
<sequence>MPPKDTKRKGTVDRSALIEQINIPELTETLFKSSCHGDLTNLTEILTAPTKNIENIRFEAIQYHHLLQVRNDQTRTCLDLASILNHHDIVKLLAERSTVMLTDIINLTNGTGYSCLHLACAWNQFDAIKNIVAAGGDVEQETIHGEKPIDIARRYQHNDLVEYLEWIAIRNKFTRIINDAKDFIVDPSKNLDKLKKDDKKKIEKYTKDALKWFDENQNNSNARELFTNKIKEAEEFLAPFYANVASFLAEMDLNNTTTIRPPSRTPKSGRK</sequence>
<dbReference type="InterPro" id="IPR036770">
    <property type="entry name" value="Ankyrin_rpt-contain_sf"/>
</dbReference>
<dbReference type="PANTHER" id="PTHR46680:SF3">
    <property type="entry name" value="NF-KAPPA-B INHIBITOR CACTUS"/>
    <property type="match status" value="1"/>
</dbReference>
<dbReference type="InterPro" id="IPR029048">
    <property type="entry name" value="HSP70_C_sf"/>
</dbReference>
<organism evidence="3 5">
    <name type="scientific">Adineta steineri</name>
    <dbReference type="NCBI Taxonomy" id="433720"/>
    <lineage>
        <taxon>Eukaryota</taxon>
        <taxon>Metazoa</taxon>
        <taxon>Spiralia</taxon>
        <taxon>Gnathifera</taxon>
        <taxon>Rotifera</taxon>
        <taxon>Eurotatoria</taxon>
        <taxon>Bdelloidea</taxon>
        <taxon>Adinetida</taxon>
        <taxon>Adinetidae</taxon>
        <taxon>Adineta</taxon>
    </lineage>
</organism>
<evidence type="ECO:0000256" key="2">
    <source>
        <dbReference type="ARBA" id="ARBA00023043"/>
    </source>
</evidence>
<gene>
    <name evidence="4" type="ORF">OKA104_LOCUS5316</name>
    <name evidence="3" type="ORF">VCS650_LOCUS1696</name>
</gene>
<dbReference type="InterPro" id="IPR051070">
    <property type="entry name" value="NF-kappa-B_inhibitor"/>
</dbReference>
<evidence type="ECO:0000256" key="1">
    <source>
        <dbReference type="ARBA" id="ARBA00022737"/>
    </source>
</evidence>
<comment type="caution">
    <text evidence="3">The sequence shown here is derived from an EMBL/GenBank/DDBJ whole genome shotgun (WGS) entry which is preliminary data.</text>
</comment>
<dbReference type="SUPFAM" id="SSF100934">
    <property type="entry name" value="Heat shock protein 70kD (HSP70), C-terminal subdomain"/>
    <property type="match status" value="1"/>
</dbReference>
<dbReference type="OrthoDB" id="194358at2759"/>
<dbReference type="SUPFAM" id="SSF48403">
    <property type="entry name" value="Ankyrin repeat"/>
    <property type="match status" value="1"/>
</dbReference>
<dbReference type="EMBL" id="CAJNON010000008">
    <property type="protein sequence ID" value="CAF0758986.1"/>
    <property type="molecule type" value="Genomic_DNA"/>
</dbReference>
<dbReference type="SMART" id="SM00248">
    <property type="entry name" value="ANK"/>
    <property type="match status" value="2"/>
</dbReference>
<dbReference type="InterPro" id="IPR002110">
    <property type="entry name" value="Ankyrin_rpt"/>
</dbReference>
<dbReference type="Proteomes" id="UP000663881">
    <property type="component" value="Unassembled WGS sequence"/>
</dbReference>